<feature type="chain" id="PRO_5014766475" evidence="1">
    <location>
        <begin position="24"/>
        <end position="82"/>
    </location>
</feature>
<accession>A0A2M4D5H0</accession>
<feature type="signal peptide" evidence="1">
    <location>
        <begin position="1"/>
        <end position="23"/>
    </location>
</feature>
<reference evidence="2" key="1">
    <citation type="submission" date="2018-01" db="EMBL/GenBank/DDBJ databases">
        <title>An insight into the sialome of Amazonian anophelines.</title>
        <authorList>
            <person name="Ribeiro J.M."/>
            <person name="Scarpassa V."/>
            <person name="Calvo E."/>
        </authorList>
    </citation>
    <scope>NUCLEOTIDE SEQUENCE</scope>
</reference>
<evidence type="ECO:0000313" key="2">
    <source>
        <dbReference type="EMBL" id="MBW72822.1"/>
    </source>
</evidence>
<dbReference type="EMBL" id="GGFL01008644">
    <property type="protein sequence ID" value="MBW72822.1"/>
    <property type="molecule type" value="Transcribed_RNA"/>
</dbReference>
<keyword evidence="1" id="KW-0732">Signal</keyword>
<protein>
    <submittedName>
        <fullName evidence="2">Putative secreted protein</fullName>
    </submittedName>
</protein>
<evidence type="ECO:0000256" key="1">
    <source>
        <dbReference type="SAM" id="SignalP"/>
    </source>
</evidence>
<organism evidence="2">
    <name type="scientific">Anopheles darlingi</name>
    <name type="common">Mosquito</name>
    <dbReference type="NCBI Taxonomy" id="43151"/>
    <lineage>
        <taxon>Eukaryota</taxon>
        <taxon>Metazoa</taxon>
        <taxon>Ecdysozoa</taxon>
        <taxon>Arthropoda</taxon>
        <taxon>Hexapoda</taxon>
        <taxon>Insecta</taxon>
        <taxon>Pterygota</taxon>
        <taxon>Neoptera</taxon>
        <taxon>Endopterygota</taxon>
        <taxon>Diptera</taxon>
        <taxon>Nematocera</taxon>
        <taxon>Culicoidea</taxon>
        <taxon>Culicidae</taxon>
        <taxon>Anophelinae</taxon>
        <taxon>Anopheles</taxon>
    </lineage>
</organism>
<dbReference type="AlphaFoldDB" id="A0A2M4D5H0"/>
<proteinExistence type="predicted"/>
<name>A0A2M4D5H0_ANODA</name>
<sequence>MLRRLGLLLLLLCAHHRVDVPSAARRSRVCLLFAGSRVRAGLLFRRCCCCCCRCWASTGTGRVDCRLSRFPIKRHTVGRKSD</sequence>